<accession>A0A409X0N2</accession>
<feature type="compositionally biased region" description="Polar residues" evidence="1">
    <location>
        <begin position="337"/>
        <end position="347"/>
    </location>
</feature>
<feature type="compositionally biased region" description="Low complexity" evidence="1">
    <location>
        <begin position="372"/>
        <end position="389"/>
    </location>
</feature>
<protein>
    <recommendedName>
        <fullName evidence="5">Serine-rich protein</fullName>
    </recommendedName>
</protein>
<feature type="compositionally biased region" description="Polar residues" evidence="1">
    <location>
        <begin position="734"/>
        <end position="744"/>
    </location>
</feature>
<dbReference type="AlphaFoldDB" id="A0A409X0N2"/>
<feature type="compositionally biased region" description="Polar residues" evidence="1">
    <location>
        <begin position="315"/>
        <end position="326"/>
    </location>
</feature>
<evidence type="ECO:0000313" key="3">
    <source>
        <dbReference type="EMBL" id="PPQ84282.1"/>
    </source>
</evidence>
<feature type="region of interest" description="Disordered" evidence="1">
    <location>
        <begin position="87"/>
        <end position="180"/>
    </location>
</feature>
<feature type="compositionally biased region" description="Basic and acidic residues" evidence="1">
    <location>
        <begin position="680"/>
        <end position="689"/>
    </location>
</feature>
<feature type="compositionally biased region" description="Polar residues" evidence="1">
    <location>
        <begin position="206"/>
        <end position="224"/>
    </location>
</feature>
<dbReference type="Proteomes" id="UP000283269">
    <property type="component" value="Unassembled WGS sequence"/>
</dbReference>
<feature type="region of interest" description="Disordered" evidence="1">
    <location>
        <begin position="193"/>
        <end position="256"/>
    </location>
</feature>
<evidence type="ECO:0000256" key="1">
    <source>
        <dbReference type="SAM" id="MobiDB-lite"/>
    </source>
</evidence>
<evidence type="ECO:0008006" key="5">
    <source>
        <dbReference type="Google" id="ProtNLM"/>
    </source>
</evidence>
<feature type="compositionally biased region" description="Basic residues" evidence="1">
    <location>
        <begin position="327"/>
        <end position="336"/>
    </location>
</feature>
<feature type="compositionally biased region" description="Polar residues" evidence="1">
    <location>
        <begin position="126"/>
        <end position="141"/>
    </location>
</feature>
<evidence type="ECO:0000256" key="2">
    <source>
        <dbReference type="SAM" id="Phobius"/>
    </source>
</evidence>
<feature type="transmembrane region" description="Helical" evidence="2">
    <location>
        <begin position="871"/>
        <end position="891"/>
    </location>
</feature>
<feature type="compositionally biased region" description="Polar residues" evidence="1">
    <location>
        <begin position="789"/>
        <end position="803"/>
    </location>
</feature>
<evidence type="ECO:0000313" key="4">
    <source>
        <dbReference type="Proteomes" id="UP000283269"/>
    </source>
</evidence>
<gene>
    <name evidence="3" type="ORF">CVT25_013220</name>
</gene>
<feature type="compositionally biased region" description="Basic and acidic residues" evidence="1">
    <location>
        <begin position="160"/>
        <end position="169"/>
    </location>
</feature>
<proteinExistence type="predicted"/>
<feature type="region of interest" description="Disordered" evidence="1">
    <location>
        <begin position="315"/>
        <end position="399"/>
    </location>
</feature>
<feature type="transmembrane region" description="Helical" evidence="2">
    <location>
        <begin position="928"/>
        <end position="947"/>
    </location>
</feature>
<organism evidence="3 4">
    <name type="scientific">Psilocybe cyanescens</name>
    <dbReference type="NCBI Taxonomy" id="93625"/>
    <lineage>
        <taxon>Eukaryota</taxon>
        <taxon>Fungi</taxon>
        <taxon>Dikarya</taxon>
        <taxon>Basidiomycota</taxon>
        <taxon>Agaricomycotina</taxon>
        <taxon>Agaricomycetes</taxon>
        <taxon>Agaricomycetidae</taxon>
        <taxon>Agaricales</taxon>
        <taxon>Agaricineae</taxon>
        <taxon>Strophariaceae</taxon>
        <taxon>Psilocybe</taxon>
    </lineage>
</organism>
<keyword evidence="2" id="KW-0812">Transmembrane</keyword>
<feature type="compositionally biased region" description="Polar residues" evidence="1">
    <location>
        <begin position="752"/>
        <end position="774"/>
    </location>
</feature>
<dbReference type="EMBL" id="NHYD01002901">
    <property type="protein sequence ID" value="PPQ84282.1"/>
    <property type="molecule type" value="Genomic_DNA"/>
</dbReference>
<keyword evidence="2" id="KW-1133">Transmembrane helix</keyword>
<name>A0A409X0N2_PSICY</name>
<keyword evidence="2" id="KW-0472">Membrane</keyword>
<feature type="compositionally biased region" description="Basic residues" evidence="1">
    <location>
        <begin position="362"/>
        <end position="371"/>
    </location>
</feature>
<reference evidence="3 4" key="1">
    <citation type="journal article" date="2018" name="Evol. Lett.">
        <title>Horizontal gene cluster transfer increased hallucinogenic mushroom diversity.</title>
        <authorList>
            <person name="Reynolds H.T."/>
            <person name="Vijayakumar V."/>
            <person name="Gluck-Thaler E."/>
            <person name="Korotkin H.B."/>
            <person name="Matheny P.B."/>
            <person name="Slot J.C."/>
        </authorList>
    </citation>
    <scope>NUCLEOTIDE SEQUENCE [LARGE SCALE GENOMIC DNA]</scope>
    <source>
        <strain evidence="3 4">2631</strain>
    </source>
</reference>
<feature type="compositionally biased region" description="Polar residues" evidence="1">
    <location>
        <begin position="701"/>
        <end position="716"/>
    </location>
</feature>
<dbReference type="OrthoDB" id="3266087at2759"/>
<feature type="compositionally biased region" description="Polar residues" evidence="1">
    <location>
        <begin position="626"/>
        <end position="649"/>
    </location>
</feature>
<feature type="compositionally biased region" description="Low complexity" evidence="1">
    <location>
        <begin position="193"/>
        <end position="205"/>
    </location>
</feature>
<feature type="region of interest" description="Disordered" evidence="1">
    <location>
        <begin position="533"/>
        <end position="803"/>
    </location>
</feature>
<sequence length="948" mass="103200">MLLLRQGRKAYKNGTQAVHPSLMEQKIHPDLNSLAEELELSHGHSRHLYNQEFDTEHLENDTAVFEGLQPSTRSRRLQKEAYRGCMDNTGHISDQNSLEEAKNSHAEVYTSISQQDQKESHGQDVINDSPSQPSDIIQSGDESAGYTKASTIMRWSTFGRRPDSGERSTPESTSQSSLSQSQSFVTCLPYASSSSIQPQTPISQTRSGYISTPHSCSTVSNNPAIETDIPSPHTFGMPTPPQPSSKGSSYFTFKEVPPPLPPLNHPAFQEVSNTIRVASNMHKFPSHPGVDEHGVILDRYRRYTYSLPTLARPKSITTSRIGSPKSTAKKQTRPRAKSSSAGESTSTNKEDPTSFDPTPHPNKFKTHRKNQSKSSIASSRRSSAEYSAKQASSIGHEQMQDGCWEVQVSKEMVRLALGEGVQQRVETKPANLKTRRPSQGVPASTYGRARGENVGFSCTMSRYRPLTSATVPFILQWTGEASRLGSPFLLQDTLSDNLTDKQVSNDLIAKLRSISGRRVPSLAAEKYLRDDVMSNGDSKISPTGFSAKITRKEKEGTRSGGSSSSGSHSRRGGIRAKSTPSRTRTPSPQPARLDTGSRSGSIQGSSSLLVPPSLSVISATPEVSPVSPSRRTYHKSTPTMPTSSVLRTPSTPPVIEKSHSSGSASGKRKADEAGVSGDKTPPKEPREPRATFAPEPRTHRASGNSATSTHAPSSFNRSKRVRLSSVQDGKPGSRSGSRAGSTLPTPDDSPPNAKSTGSWSSKGSHGPMSASSHGYINRPPAPSASYASQSHTQRAPSRRSLSQASIPISALISPHAPSISHSGNFHMRDPRKPNPIQSTPWTLSFPSHVQEDESRWSRAGWVERGGSPLHAWLFFIGFIVFPLWWIAALFIPIPPTRRLGGTDAEKGVILDDPQVEHDTKSWRTRCRVMAIVSVFTYIPFIVLVAVFA</sequence>
<keyword evidence="4" id="KW-1185">Reference proteome</keyword>
<feature type="compositionally biased region" description="Polar residues" evidence="1">
    <location>
        <begin position="535"/>
        <end position="544"/>
    </location>
</feature>
<dbReference type="InParanoid" id="A0A409X0N2"/>
<comment type="caution">
    <text evidence="3">The sequence shown here is derived from an EMBL/GenBank/DDBJ whole genome shotgun (WGS) entry which is preliminary data.</text>
</comment>
<feature type="compositionally biased region" description="Low complexity" evidence="1">
    <location>
        <begin position="596"/>
        <end position="616"/>
    </location>
</feature>
<feature type="region of interest" description="Disordered" evidence="1">
    <location>
        <begin position="819"/>
        <end position="838"/>
    </location>
</feature>